<feature type="region of interest" description="Disordered" evidence="1">
    <location>
        <begin position="1"/>
        <end position="63"/>
    </location>
</feature>
<protein>
    <submittedName>
        <fullName evidence="2">Uncharacterized protein</fullName>
    </submittedName>
</protein>
<name>A0A3L6R1P3_PANMI</name>
<reference evidence="3" key="1">
    <citation type="journal article" date="2019" name="Nat. Commun.">
        <title>The genome of broomcorn millet.</title>
        <authorList>
            <person name="Zou C."/>
            <person name="Miki D."/>
            <person name="Li D."/>
            <person name="Tang Q."/>
            <person name="Xiao L."/>
            <person name="Rajput S."/>
            <person name="Deng P."/>
            <person name="Jia W."/>
            <person name="Huang R."/>
            <person name="Zhang M."/>
            <person name="Sun Y."/>
            <person name="Hu J."/>
            <person name="Fu X."/>
            <person name="Schnable P.S."/>
            <person name="Li F."/>
            <person name="Zhang H."/>
            <person name="Feng B."/>
            <person name="Zhu X."/>
            <person name="Liu R."/>
            <person name="Schnable J.C."/>
            <person name="Zhu J.-K."/>
            <person name="Zhang H."/>
        </authorList>
    </citation>
    <scope>NUCLEOTIDE SEQUENCE [LARGE SCALE GENOMIC DNA]</scope>
</reference>
<gene>
    <name evidence="2" type="ORF">C2845_PM08G28510</name>
</gene>
<sequence>MPVPVLSLDELQGEEETGWGRAAGHVPGDQPVRGRTRVPPNPGERPRPSTYGRASGRRVPRARDAWRASRPGLFSSLLQNVTSGPGRRAAAAAAPGFISSPHPISKSQILLRVAVPAAGFRAFFCVRCGARKATREALLPWRENISPCVRHGWVTRVGTGGALCGSFGGRGTGIPTVHPVIARDGPTAPARLQSEWGDGTRGQRVGGVVVLLPSGHQKSSPKRGEGEQSTRAHGGSAGIENFRLPIRPSPPTYPPLPSPALNPNSPCRRPAP</sequence>
<dbReference type="AlphaFoldDB" id="A0A3L6R1P3"/>
<comment type="caution">
    <text evidence="2">The sequence shown here is derived from an EMBL/GenBank/DDBJ whole genome shotgun (WGS) entry which is preliminary data.</text>
</comment>
<evidence type="ECO:0000313" key="3">
    <source>
        <dbReference type="Proteomes" id="UP000275267"/>
    </source>
</evidence>
<dbReference type="EMBL" id="PQIB02000010">
    <property type="protein sequence ID" value="RLM93291.1"/>
    <property type="molecule type" value="Genomic_DNA"/>
</dbReference>
<evidence type="ECO:0000313" key="2">
    <source>
        <dbReference type="EMBL" id="RLM93291.1"/>
    </source>
</evidence>
<keyword evidence="3" id="KW-1185">Reference proteome</keyword>
<proteinExistence type="predicted"/>
<organism evidence="2 3">
    <name type="scientific">Panicum miliaceum</name>
    <name type="common">Proso millet</name>
    <name type="synonym">Broomcorn millet</name>
    <dbReference type="NCBI Taxonomy" id="4540"/>
    <lineage>
        <taxon>Eukaryota</taxon>
        <taxon>Viridiplantae</taxon>
        <taxon>Streptophyta</taxon>
        <taxon>Embryophyta</taxon>
        <taxon>Tracheophyta</taxon>
        <taxon>Spermatophyta</taxon>
        <taxon>Magnoliopsida</taxon>
        <taxon>Liliopsida</taxon>
        <taxon>Poales</taxon>
        <taxon>Poaceae</taxon>
        <taxon>PACMAD clade</taxon>
        <taxon>Panicoideae</taxon>
        <taxon>Panicodae</taxon>
        <taxon>Paniceae</taxon>
        <taxon>Panicinae</taxon>
        <taxon>Panicum</taxon>
        <taxon>Panicum sect. Panicum</taxon>
    </lineage>
</organism>
<feature type="region of interest" description="Disordered" evidence="1">
    <location>
        <begin position="213"/>
        <end position="272"/>
    </location>
</feature>
<feature type="compositionally biased region" description="Pro residues" evidence="1">
    <location>
        <begin position="247"/>
        <end position="260"/>
    </location>
</feature>
<dbReference type="Proteomes" id="UP000275267">
    <property type="component" value="Unassembled WGS sequence"/>
</dbReference>
<accession>A0A3L6R1P3</accession>
<evidence type="ECO:0000256" key="1">
    <source>
        <dbReference type="SAM" id="MobiDB-lite"/>
    </source>
</evidence>